<dbReference type="CDD" id="cd02042">
    <property type="entry name" value="ParAB_family"/>
    <property type="match status" value="1"/>
</dbReference>
<accession>A0ABV5ZE28</accession>
<dbReference type="PANTHER" id="PTHR13696">
    <property type="entry name" value="P-LOOP CONTAINING NUCLEOSIDE TRIPHOSPHATE HYDROLASE"/>
    <property type="match status" value="1"/>
</dbReference>
<dbReference type="EMBL" id="JBHLZN010000005">
    <property type="protein sequence ID" value="MFB9887543.1"/>
    <property type="molecule type" value="Genomic_DNA"/>
</dbReference>
<dbReference type="InterPro" id="IPR027417">
    <property type="entry name" value="P-loop_NTPase"/>
</dbReference>
<protein>
    <submittedName>
        <fullName evidence="2">ParA family protein</fullName>
    </submittedName>
</protein>
<name>A0ABV5ZE28_9GAMM</name>
<reference evidence="2 3" key="1">
    <citation type="submission" date="2024-09" db="EMBL/GenBank/DDBJ databases">
        <authorList>
            <person name="Sun Q."/>
            <person name="Mori K."/>
        </authorList>
    </citation>
    <scope>NUCLEOTIDE SEQUENCE [LARGE SCALE GENOMIC DNA]</scope>
    <source>
        <strain evidence="2 3">ATCC 51285</strain>
    </source>
</reference>
<organism evidence="2 3">
    <name type="scientific">Balneatrix alpica</name>
    <dbReference type="NCBI Taxonomy" id="75684"/>
    <lineage>
        <taxon>Bacteria</taxon>
        <taxon>Pseudomonadati</taxon>
        <taxon>Pseudomonadota</taxon>
        <taxon>Gammaproteobacteria</taxon>
        <taxon>Oceanospirillales</taxon>
        <taxon>Balneatrichaceae</taxon>
        <taxon>Balneatrix</taxon>
    </lineage>
</organism>
<gene>
    <name evidence="2" type="ORF">ACFFLH_14070</name>
</gene>
<dbReference type="PANTHER" id="PTHR13696:SF69">
    <property type="entry name" value="PLASMID PARTITIONING PROTEIN-RELATED"/>
    <property type="match status" value="1"/>
</dbReference>
<evidence type="ECO:0000259" key="1">
    <source>
        <dbReference type="Pfam" id="PF13614"/>
    </source>
</evidence>
<evidence type="ECO:0000313" key="2">
    <source>
        <dbReference type="EMBL" id="MFB9887543.1"/>
    </source>
</evidence>
<feature type="domain" description="AAA" evidence="1">
    <location>
        <begin position="1"/>
        <end position="178"/>
    </location>
</feature>
<dbReference type="RefSeq" id="WP_027312707.1">
    <property type="nucleotide sequence ID" value="NZ_JAUESS010000008.1"/>
</dbReference>
<dbReference type="Gene3D" id="3.40.50.300">
    <property type="entry name" value="P-loop containing nucleotide triphosphate hydrolases"/>
    <property type="match status" value="1"/>
</dbReference>
<sequence length="269" mass="29255">MRIWAVANQKGGVGKTTTVVTLAGLLADQGKSVLTLDLDPHGSLTSYFRYDPDQLEGSAYDLFKQSQLLGQGLAESLLLETSHPNISLIGASTAMATLERQATGQDGMGLVVSKALVSLWDQFDHVILDSPPVLGVLMVNAMAACERLIIPVQTEFLAIKGLERMMRTLLLVNKARKRPLPFTVLPTFYDRRTQASVQSLRMIRNSYPEYVANAVIPIDTKFRNASTAGVVPSALDAGSRGVRAYNMLLKSLSGEDEQVPASVLEEAYE</sequence>
<dbReference type="InterPro" id="IPR050678">
    <property type="entry name" value="DNA_Partitioning_ATPase"/>
</dbReference>
<evidence type="ECO:0000313" key="3">
    <source>
        <dbReference type="Proteomes" id="UP001589628"/>
    </source>
</evidence>
<comment type="caution">
    <text evidence="2">The sequence shown here is derived from an EMBL/GenBank/DDBJ whole genome shotgun (WGS) entry which is preliminary data.</text>
</comment>
<proteinExistence type="predicted"/>
<keyword evidence="3" id="KW-1185">Reference proteome</keyword>
<dbReference type="Pfam" id="PF13614">
    <property type="entry name" value="AAA_31"/>
    <property type="match status" value="1"/>
</dbReference>
<dbReference type="Proteomes" id="UP001589628">
    <property type="component" value="Unassembled WGS sequence"/>
</dbReference>
<dbReference type="SUPFAM" id="SSF52540">
    <property type="entry name" value="P-loop containing nucleoside triphosphate hydrolases"/>
    <property type="match status" value="1"/>
</dbReference>
<dbReference type="InterPro" id="IPR025669">
    <property type="entry name" value="AAA_dom"/>
</dbReference>